<dbReference type="Proteomes" id="UP001642464">
    <property type="component" value="Unassembled WGS sequence"/>
</dbReference>
<proteinExistence type="predicted"/>
<evidence type="ECO:0000313" key="1">
    <source>
        <dbReference type="EMBL" id="CAK9003808.1"/>
    </source>
</evidence>
<accession>A0ABP0INA8</accession>
<keyword evidence="2" id="KW-1185">Reference proteome</keyword>
<evidence type="ECO:0000313" key="2">
    <source>
        <dbReference type="Proteomes" id="UP001642464"/>
    </source>
</evidence>
<gene>
    <name evidence="1" type="ORF">SCF082_LOCUS7911</name>
</gene>
<name>A0ABP0INA8_9DINO</name>
<comment type="caution">
    <text evidence="1">The sequence shown here is derived from an EMBL/GenBank/DDBJ whole genome shotgun (WGS) entry which is preliminary data.</text>
</comment>
<sequence>MSWIPASSNASWTDRVPATVDRAAPWCRRPSRPTPCSTRRARRWSSTLHIML</sequence>
<reference evidence="1 2" key="1">
    <citation type="submission" date="2024-02" db="EMBL/GenBank/DDBJ databases">
        <authorList>
            <person name="Chen Y."/>
            <person name="Shah S."/>
            <person name="Dougan E. K."/>
            <person name="Thang M."/>
            <person name="Chan C."/>
        </authorList>
    </citation>
    <scope>NUCLEOTIDE SEQUENCE [LARGE SCALE GENOMIC DNA]</scope>
</reference>
<organism evidence="1 2">
    <name type="scientific">Durusdinium trenchii</name>
    <dbReference type="NCBI Taxonomy" id="1381693"/>
    <lineage>
        <taxon>Eukaryota</taxon>
        <taxon>Sar</taxon>
        <taxon>Alveolata</taxon>
        <taxon>Dinophyceae</taxon>
        <taxon>Suessiales</taxon>
        <taxon>Symbiodiniaceae</taxon>
        <taxon>Durusdinium</taxon>
    </lineage>
</organism>
<dbReference type="EMBL" id="CAXAMM010004503">
    <property type="protein sequence ID" value="CAK9003808.1"/>
    <property type="molecule type" value="Genomic_DNA"/>
</dbReference>
<protein>
    <submittedName>
        <fullName evidence="1">Uncharacterized protein</fullName>
    </submittedName>
</protein>